<dbReference type="EMBL" id="KZ805305">
    <property type="protein sequence ID" value="PVI07158.1"/>
    <property type="molecule type" value="Genomic_DNA"/>
</dbReference>
<feature type="compositionally biased region" description="Basic and acidic residues" evidence="1">
    <location>
        <begin position="115"/>
        <end position="125"/>
    </location>
</feature>
<sequence>MKWRGVKPREIPLDFSLLSHRHNSTTRATPSKRVRHQTLQKRYKHMHVRRSHDLAPTPLLTFEHPIVAPVHHRALPLHSVPRRSTIPSHSPPTSPSPPTKPKPRLASEGGVGGQERGKGRDGSED</sequence>
<proteinExistence type="predicted"/>
<dbReference type="AlphaFoldDB" id="A0A2V1E972"/>
<evidence type="ECO:0000313" key="3">
    <source>
        <dbReference type="Proteomes" id="UP000244855"/>
    </source>
</evidence>
<evidence type="ECO:0000256" key="1">
    <source>
        <dbReference type="SAM" id="MobiDB-lite"/>
    </source>
</evidence>
<dbReference type="Proteomes" id="UP000244855">
    <property type="component" value="Unassembled WGS sequence"/>
</dbReference>
<organism evidence="2 3">
    <name type="scientific">Periconia macrospinosa</name>
    <dbReference type="NCBI Taxonomy" id="97972"/>
    <lineage>
        <taxon>Eukaryota</taxon>
        <taxon>Fungi</taxon>
        <taxon>Dikarya</taxon>
        <taxon>Ascomycota</taxon>
        <taxon>Pezizomycotina</taxon>
        <taxon>Dothideomycetes</taxon>
        <taxon>Pleosporomycetidae</taxon>
        <taxon>Pleosporales</taxon>
        <taxon>Massarineae</taxon>
        <taxon>Periconiaceae</taxon>
        <taxon>Periconia</taxon>
    </lineage>
</organism>
<gene>
    <name evidence="2" type="ORF">DM02DRAFT_354583</name>
</gene>
<feature type="compositionally biased region" description="Pro residues" evidence="1">
    <location>
        <begin position="89"/>
        <end position="100"/>
    </location>
</feature>
<name>A0A2V1E972_9PLEO</name>
<keyword evidence="3" id="KW-1185">Reference proteome</keyword>
<evidence type="ECO:0000313" key="2">
    <source>
        <dbReference type="EMBL" id="PVI07158.1"/>
    </source>
</evidence>
<accession>A0A2V1E972</accession>
<protein>
    <submittedName>
        <fullName evidence="2">Uncharacterized protein</fullName>
    </submittedName>
</protein>
<feature type="region of interest" description="Disordered" evidence="1">
    <location>
        <begin position="73"/>
        <end position="125"/>
    </location>
</feature>
<reference evidence="2 3" key="1">
    <citation type="journal article" date="2018" name="Sci. Rep.">
        <title>Comparative genomics provides insights into the lifestyle and reveals functional heterogeneity of dark septate endophytic fungi.</title>
        <authorList>
            <person name="Knapp D.G."/>
            <person name="Nemeth J.B."/>
            <person name="Barry K."/>
            <person name="Hainaut M."/>
            <person name="Henrissat B."/>
            <person name="Johnson J."/>
            <person name="Kuo A."/>
            <person name="Lim J.H.P."/>
            <person name="Lipzen A."/>
            <person name="Nolan M."/>
            <person name="Ohm R.A."/>
            <person name="Tamas L."/>
            <person name="Grigoriev I.V."/>
            <person name="Spatafora J.W."/>
            <person name="Nagy L.G."/>
            <person name="Kovacs G.M."/>
        </authorList>
    </citation>
    <scope>NUCLEOTIDE SEQUENCE [LARGE SCALE GENOMIC DNA]</scope>
    <source>
        <strain evidence="2 3">DSE2036</strain>
    </source>
</reference>